<keyword evidence="4" id="KW-1185">Reference proteome</keyword>
<feature type="region of interest" description="Disordered" evidence="1">
    <location>
        <begin position="233"/>
        <end position="271"/>
    </location>
</feature>
<dbReference type="EMBL" id="SRRM01000007">
    <property type="protein sequence ID" value="TKY88727.1"/>
    <property type="molecule type" value="Genomic_DNA"/>
</dbReference>
<dbReference type="KEGG" id="sgra:EX895_002358"/>
<name>A0A4U7KWZ2_9BASI</name>
<evidence type="ECO:0000256" key="1">
    <source>
        <dbReference type="SAM" id="MobiDB-lite"/>
    </source>
</evidence>
<sequence>MALSASSDATGHHIEAGPSLLIAVPSEPLSIRYACHLEQPEGASWFASPDKATSTLTRHNDRYGSCAHQTLADSYAETLWLGEHHTGLAHFLNCIDRLRSSHDVDDVLLGLCQLIRSNSTITRRHRDLAHRLLPDLDSHDNLPATAMLELPEYEIALAQRVAGLSASGLRSTGLDSLRERWISSMESREIQLQILITMCLLHIVSQDPRALETARARIRGDSFSVPLTGTLANSQVATTADPESEQPRKRSRKLEKAKRWRGTRPHSGSSDAFAWNQQVRKRFATDSSHDDIDNGEAEVLEMEGEEVLAVDHLSKRLEALVDILCLRQVAAGVGSEIADLLSDFGAETIEPDKQGQSAPKAKGTLFGSSLRKLVEEDDMDDAQWLCSRVVEPHFEASLPRQCSLFRSKCFVSLQSRTPARPTAKSARTTTSAGSPPMRAAKRSASVATAAAAPTAAATGVGNVSIGGAGLSDVLEKEQAGRRVKRNILAERSSMLGRGREVDMGRRLSRSVSATSGPGHEVRAPTGVFSRSTTNAASTPPTGVINANALKLGSSLEKGHKIGRYAAQGGENVASSQQMHSPALAAMASFASPFTSSASSFSGQGSKRLLVMSTPQKQAAHKVHNMDHLSQLNKPRLVFPGSSLVMESPTQTQDGSQLLGARSRIAERCASFAGRSSFALDRSPSPVAFHSDADD</sequence>
<dbReference type="InterPro" id="IPR013948">
    <property type="entry name" value="DNA_replication_reg_Sld3_C"/>
</dbReference>
<accession>A0A4U7KWZ2</accession>
<evidence type="ECO:0000259" key="2">
    <source>
        <dbReference type="Pfam" id="PF08639"/>
    </source>
</evidence>
<dbReference type="AlphaFoldDB" id="A0A4U7KWZ2"/>
<gene>
    <name evidence="3" type="ORF">EX895_002358</name>
</gene>
<protein>
    <recommendedName>
        <fullName evidence="2">DNA replication regulator Sld3 C-terminal domain-containing protein</fullName>
    </recommendedName>
</protein>
<feature type="domain" description="DNA replication regulator Sld3 C-terminal" evidence="2">
    <location>
        <begin position="179"/>
        <end position="445"/>
    </location>
</feature>
<dbReference type="Pfam" id="PF08639">
    <property type="entry name" value="Sld3_STD"/>
    <property type="match status" value="1"/>
</dbReference>
<evidence type="ECO:0000313" key="4">
    <source>
        <dbReference type="Proteomes" id="UP000306050"/>
    </source>
</evidence>
<organism evidence="3 4">
    <name type="scientific">Sporisorium graminicola</name>
    <dbReference type="NCBI Taxonomy" id="280036"/>
    <lineage>
        <taxon>Eukaryota</taxon>
        <taxon>Fungi</taxon>
        <taxon>Dikarya</taxon>
        <taxon>Basidiomycota</taxon>
        <taxon>Ustilaginomycotina</taxon>
        <taxon>Ustilaginomycetes</taxon>
        <taxon>Ustilaginales</taxon>
        <taxon>Ustilaginaceae</taxon>
        <taxon>Sporisorium</taxon>
    </lineage>
</organism>
<evidence type="ECO:0000313" key="3">
    <source>
        <dbReference type="EMBL" id="TKY88727.1"/>
    </source>
</evidence>
<dbReference type="Proteomes" id="UP000306050">
    <property type="component" value="Chromosome SGRAM_14"/>
</dbReference>
<feature type="compositionally biased region" description="Basic residues" evidence="1">
    <location>
        <begin position="249"/>
        <end position="264"/>
    </location>
</feature>
<comment type="caution">
    <text evidence="3">The sequence shown here is derived from an EMBL/GenBank/DDBJ whole genome shotgun (WGS) entry which is preliminary data.</text>
</comment>
<proteinExistence type="predicted"/>
<feature type="region of interest" description="Disordered" evidence="1">
    <location>
        <begin position="416"/>
        <end position="439"/>
    </location>
</feature>
<dbReference type="RefSeq" id="XP_029740712.1">
    <property type="nucleotide sequence ID" value="XM_029882957.1"/>
</dbReference>
<reference evidence="3 4" key="1">
    <citation type="submission" date="2019-05" db="EMBL/GenBank/DDBJ databases">
        <title>Sporisorium graminicola CBS 10092 draft sequencing and annotation.</title>
        <authorList>
            <person name="Solano-Gonzalez S."/>
            <person name="Caddick M.X."/>
            <person name="Darby A."/>
        </authorList>
    </citation>
    <scope>NUCLEOTIDE SEQUENCE [LARGE SCALE GENOMIC DNA]</scope>
    <source>
        <strain evidence="3 4">CBS 10092</strain>
    </source>
</reference>
<dbReference type="GeneID" id="40725253"/>
<dbReference type="OrthoDB" id="2551383at2759"/>